<feature type="compositionally biased region" description="Basic and acidic residues" evidence="2">
    <location>
        <begin position="1268"/>
        <end position="1277"/>
    </location>
</feature>
<feature type="compositionally biased region" description="Basic and acidic residues" evidence="2">
    <location>
        <begin position="604"/>
        <end position="613"/>
    </location>
</feature>
<dbReference type="EnsemblMetazoa" id="MDOA014162-RB">
    <property type="protein sequence ID" value="MDOA014162-PB"/>
    <property type="gene ID" value="MDOA014162"/>
</dbReference>
<proteinExistence type="predicted"/>
<feature type="region of interest" description="Disordered" evidence="2">
    <location>
        <begin position="371"/>
        <end position="412"/>
    </location>
</feature>
<feature type="region of interest" description="Disordered" evidence="2">
    <location>
        <begin position="745"/>
        <end position="796"/>
    </location>
</feature>
<feature type="compositionally biased region" description="Basic and acidic residues" evidence="2">
    <location>
        <begin position="624"/>
        <end position="675"/>
    </location>
</feature>
<feature type="compositionally biased region" description="Polar residues" evidence="2">
    <location>
        <begin position="1220"/>
        <end position="1234"/>
    </location>
</feature>
<feature type="compositionally biased region" description="Basic and acidic residues" evidence="2">
    <location>
        <begin position="774"/>
        <end position="795"/>
    </location>
</feature>
<dbReference type="KEGG" id="mde:101887327"/>
<feature type="compositionally biased region" description="Polar residues" evidence="2">
    <location>
        <begin position="378"/>
        <end position="392"/>
    </location>
</feature>
<feature type="compositionally biased region" description="Low complexity" evidence="2">
    <location>
        <begin position="1492"/>
        <end position="1509"/>
    </location>
</feature>
<dbReference type="EnsemblMetazoa" id="MDOA014162-RC">
    <property type="protein sequence ID" value="MDOA014162-PC"/>
    <property type="gene ID" value="MDOA014162"/>
</dbReference>
<feature type="region of interest" description="Disordered" evidence="2">
    <location>
        <begin position="901"/>
        <end position="966"/>
    </location>
</feature>
<feature type="region of interest" description="Disordered" evidence="2">
    <location>
        <begin position="179"/>
        <end position="207"/>
    </location>
</feature>
<feature type="compositionally biased region" description="Polar residues" evidence="2">
    <location>
        <begin position="1"/>
        <end position="17"/>
    </location>
</feature>
<reference evidence="3" key="1">
    <citation type="submission" date="2020-05" db="UniProtKB">
        <authorList>
            <consortium name="EnsemblMetazoa"/>
        </authorList>
    </citation>
    <scope>IDENTIFICATION</scope>
    <source>
        <strain evidence="3">Aabys</strain>
    </source>
</reference>
<feature type="region of interest" description="Disordered" evidence="2">
    <location>
        <begin position="1144"/>
        <end position="1303"/>
    </location>
</feature>
<protein>
    <recommendedName>
        <fullName evidence="4">Protein hairless</fullName>
    </recommendedName>
</protein>
<feature type="compositionally biased region" description="Low complexity" evidence="2">
    <location>
        <begin position="1518"/>
        <end position="1540"/>
    </location>
</feature>
<feature type="region of interest" description="Disordered" evidence="2">
    <location>
        <begin position="1312"/>
        <end position="1331"/>
    </location>
</feature>
<keyword evidence="1" id="KW-0175">Coiled coil</keyword>
<evidence type="ECO:0008006" key="4">
    <source>
        <dbReference type="Google" id="ProtNLM"/>
    </source>
</evidence>
<feature type="region of interest" description="Disordered" evidence="2">
    <location>
        <begin position="819"/>
        <end position="871"/>
    </location>
</feature>
<evidence type="ECO:0000313" key="3">
    <source>
        <dbReference type="EnsemblMetazoa" id="MDOA014162-PB"/>
    </source>
</evidence>
<feature type="region of interest" description="Disordered" evidence="2">
    <location>
        <begin position="604"/>
        <end position="731"/>
    </location>
</feature>
<feature type="compositionally biased region" description="Basic and acidic residues" evidence="2">
    <location>
        <begin position="718"/>
        <end position="730"/>
    </location>
</feature>
<feature type="compositionally biased region" description="Polar residues" evidence="2">
    <location>
        <begin position="1320"/>
        <end position="1331"/>
    </location>
</feature>
<dbReference type="OrthoDB" id="8122370at2759"/>
<feature type="compositionally biased region" description="Polar residues" evidence="2">
    <location>
        <begin position="1024"/>
        <end position="1048"/>
    </location>
</feature>
<accession>A0A1I8NDR6</accession>
<feature type="compositionally biased region" description="Polar residues" evidence="2">
    <location>
        <begin position="1293"/>
        <end position="1303"/>
    </location>
</feature>
<feature type="compositionally biased region" description="Low complexity" evidence="2">
    <location>
        <begin position="985"/>
        <end position="1000"/>
    </location>
</feature>
<feature type="compositionally biased region" description="Low complexity" evidence="2">
    <location>
        <begin position="952"/>
        <end position="966"/>
    </location>
</feature>
<feature type="coiled-coil region" evidence="1">
    <location>
        <begin position="32"/>
        <end position="59"/>
    </location>
</feature>
<feature type="compositionally biased region" description="Polar residues" evidence="2">
    <location>
        <begin position="745"/>
        <end position="773"/>
    </location>
</feature>
<feature type="region of interest" description="Disordered" evidence="2">
    <location>
        <begin position="1"/>
        <end position="20"/>
    </location>
</feature>
<feature type="compositionally biased region" description="Low complexity" evidence="2">
    <location>
        <begin position="116"/>
        <end position="130"/>
    </location>
</feature>
<dbReference type="STRING" id="7370.A0A1I8NDR6"/>
<feature type="compositionally biased region" description="Low complexity" evidence="2">
    <location>
        <begin position="523"/>
        <end position="533"/>
    </location>
</feature>
<feature type="region of interest" description="Disordered" evidence="2">
    <location>
        <begin position="523"/>
        <end position="543"/>
    </location>
</feature>
<feature type="compositionally biased region" description="Low complexity" evidence="2">
    <location>
        <begin position="1075"/>
        <end position="1084"/>
    </location>
</feature>
<feature type="compositionally biased region" description="Low complexity" evidence="2">
    <location>
        <begin position="932"/>
        <end position="943"/>
    </location>
</feature>
<feature type="compositionally biased region" description="Low complexity" evidence="2">
    <location>
        <begin position="84"/>
        <end position="95"/>
    </location>
</feature>
<feature type="compositionally biased region" description="Low complexity" evidence="2">
    <location>
        <begin position="1148"/>
        <end position="1176"/>
    </location>
</feature>
<sequence>MKILQNETASATATNDNVTEKEKLQHPIVVEKRKAKTLKNKILQNVAEQQQQLQRLQQHQSSVTSAATASSAIAMTDELTKNITPPTTNTDSSNSFKDLESVSPRANDKDSDVTCNSNRNSSSTAATTNSSNSDLIIAEAAKILLKNGLNGTNAAAAAAVATATATLLTAAANFQLPQQHQQQNLESTTTTLSTPSPTSTSSSTTPVANATTAAAAAHAAHLVAIATAAAAVNASNIHHHKRLTSTLAALNSSAASAFNSSLSSSKSSQNQQLNNGSSVGSSNSSSKSAQVSSSSATPVSTATTASQFAKPSFKASKGSVNTTASTMSTISSMDMGVIDYTVNSSSSNLSSNHNNNESASSSAIINLSSSANAHSNSHQRNFNNNSAHQYNRSDIGRNPISSSISSTNNNFHNATGSGGGAVGFGGGRLQFFKDGKFILELARSKDGEKGGWVSVPRKIFRTPSAATSSTVTPTATAATSGGIIPSPLLNPSTASVIGSSASGVSSGGGGSYSKNECSNSFSFSDDNSSLQSSPWQRDHGWKQTAPHKNISKEMALFYHKPAYLKLTPKALLLAQRKRRNPYNLVYFENGAQLFEEKSECSKERSRRLPENVDNKSQQSTIDDLEAKVEPQQQERIDKPKKESESKEEKQENDSCDSNDKKTKDGAKETFGDKADNATVEKMPQEADECNDVEMAKVISPMKKEDSSCHKGRMSPCEADNKEEKDMEKMNTSDCEADVLIESSKKLSSLNGSVSNEESVDSKVQGTTKTNNETPKPECQKPGDEEKRLKLTESNKSRAKLISIVQKLIDASASRIAENAPLSLKNSTRHQNSPPTTSSTSSSSSNTNYSTGGGGDGVHKHFQCSKVSPPSNTAASRLVEYHQQHVSPRKRILREFEKVSLEDNSTTAAGGKRSRAKGSSSTNSGSCTVQNFASSAASKTPSPAGYNTNNSNTGTAKTIGTSTVTTTSSVAPTKLYSSYSIHSLLGGNSNSSSSPSPSSSSCKKSHDVPATITSNSLAYSLAYQQSPVSSLPPHQSPKSPDGHQTTTCGGKSPSTSSSKIKRSPPYSSPMRETHSRSPSASSTHSYDYGRRSPRLMPDIYNKMKYSGLHEGSGSSPHHQAHQQLYQHHVPQSFYSPYMTSPQYVPPPSTLAAAGSSLSSPSTANASPSTTPTTNSSRSPRHHSSAFRATTPTSSTTSGVGGGGGIANHHNIPTTPRGDLSPQRSTTASPRETTPRTVPKKTASIRRQFASPTATTSNNHSSCPSPSSENRADDNDRRTPVSHHQQQQHLLHRSSPGSAASSMQASPMHPYSYMYAPGTGSPHHSTSAVSPTSNNTSIAAAAAAAAAAASYIPTVVGSPYYHPYISTLAAMRHPQMWMQHYQNAAAAAAANPSLLQASRHPGMLSAAAAAASRLSPPYHGFQYNGVSNAAALAAAAAAAGFGSTSAATPQHHAGSVLQPPPPGSMFNPMVHGLAAPSHPAALHAAGLVPATGMATAASAPPPAATLGPAQPMTDTSTDLSKASKNNYTSSSSSSLAPSSQLTDVPLNLSKH</sequence>
<gene>
    <name evidence="3" type="primary">101887327</name>
</gene>
<evidence type="ECO:0000256" key="1">
    <source>
        <dbReference type="SAM" id="Coils"/>
    </source>
</evidence>
<feature type="region of interest" description="Disordered" evidence="2">
    <location>
        <begin position="1024"/>
        <end position="1093"/>
    </location>
</feature>
<feature type="region of interest" description="Disordered" evidence="2">
    <location>
        <begin position="1492"/>
        <end position="1549"/>
    </location>
</feature>
<dbReference type="eggNOG" id="ENOG502S24X">
    <property type="taxonomic scope" value="Eukaryota"/>
</dbReference>
<name>A0A1I8NDR6_MUSDO</name>
<dbReference type="VEuPathDB" id="VectorBase:MDOMA2_009859"/>
<feature type="region of interest" description="Disordered" evidence="2">
    <location>
        <begin position="985"/>
        <end position="1007"/>
    </location>
</feature>
<evidence type="ECO:0000256" key="2">
    <source>
        <dbReference type="SAM" id="MobiDB-lite"/>
    </source>
</evidence>
<dbReference type="RefSeq" id="XP_011290256.2">
    <property type="nucleotide sequence ID" value="XM_011291954.3"/>
</dbReference>
<dbReference type="EnsemblMetazoa" id="MDOA014162-RE">
    <property type="protein sequence ID" value="MDOA014162-PE"/>
    <property type="gene ID" value="MDOA014162"/>
</dbReference>
<feature type="compositionally biased region" description="Low complexity" evidence="2">
    <location>
        <begin position="831"/>
        <end position="849"/>
    </location>
</feature>
<feature type="region of interest" description="Disordered" evidence="2">
    <location>
        <begin position="79"/>
        <end position="130"/>
    </location>
</feature>
<feature type="region of interest" description="Disordered" evidence="2">
    <location>
        <begin position="260"/>
        <end position="298"/>
    </location>
</feature>
<dbReference type="VEuPathDB" id="VectorBase:MDOA014162"/>
<feature type="compositionally biased region" description="Low complexity" evidence="2">
    <location>
        <begin position="1255"/>
        <end position="1266"/>
    </location>
</feature>
<feature type="compositionally biased region" description="Polar residues" evidence="2">
    <location>
        <begin position="921"/>
        <end position="931"/>
    </location>
</feature>
<organism evidence="3">
    <name type="scientific">Musca domestica</name>
    <name type="common">House fly</name>
    <dbReference type="NCBI Taxonomy" id="7370"/>
    <lineage>
        <taxon>Eukaryota</taxon>
        <taxon>Metazoa</taxon>
        <taxon>Ecdysozoa</taxon>
        <taxon>Arthropoda</taxon>
        <taxon>Hexapoda</taxon>
        <taxon>Insecta</taxon>
        <taxon>Pterygota</taxon>
        <taxon>Neoptera</taxon>
        <taxon>Endopterygota</taxon>
        <taxon>Diptera</taxon>
        <taxon>Brachycera</taxon>
        <taxon>Muscomorpha</taxon>
        <taxon>Muscoidea</taxon>
        <taxon>Muscidae</taxon>
        <taxon>Musca</taxon>
    </lineage>
</organism>